<name>A0ABQ6Z760_9GAMM</name>
<reference evidence="11 12" key="1">
    <citation type="submission" date="2017-10" db="EMBL/GenBank/DDBJ databases">
        <title>Whole genome sequencing of members of genus Pseudoxanthomonas.</title>
        <authorList>
            <person name="Kumar S."/>
            <person name="Bansal K."/>
            <person name="Kaur A."/>
            <person name="Patil P."/>
            <person name="Sharma S."/>
            <person name="Patil P.B."/>
        </authorList>
    </citation>
    <scope>NUCLEOTIDE SEQUENCE [LARGE SCALE GENOMIC DNA]</scope>
    <source>
        <strain evidence="11 12">DSM 17801</strain>
    </source>
</reference>
<dbReference type="Proteomes" id="UP000788419">
    <property type="component" value="Unassembled WGS sequence"/>
</dbReference>
<comment type="caution">
    <text evidence="11">The sequence shown here is derived from an EMBL/GenBank/DDBJ whole genome shotgun (WGS) entry which is preliminary data.</text>
</comment>
<evidence type="ECO:0000256" key="4">
    <source>
        <dbReference type="ARBA" id="ARBA00017522"/>
    </source>
</evidence>
<evidence type="ECO:0000256" key="5">
    <source>
        <dbReference type="ARBA" id="ARBA00022448"/>
    </source>
</evidence>
<keyword evidence="7 10" id="KW-0812">Transmembrane</keyword>
<evidence type="ECO:0000256" key="7">
    <source>
        <dbReference type="ARBA" id="ARBA00022692"/>
    </source>
</evidence>
<keyword evidence="9 10" id="KW-0472">Membrane</keyword>
<gene>
    <name evidence="11" type="ORF">CSC65_08450</name>
</gene>
<evidence type="ECO:0000256" key="10">
    <source>
        <dbReference type="SAM" id="Phobius"/>
    </source>
</evidence>
<sequence>MTWLEAGSSLMATVSILLAARNSVHTWWTGIVGCALFSWLFFNSQLYADVLLQFFFVVASMVGWWQWMGGIRKAPLVVRATSGRSLIWMGAIAVAAALVYGALLHRFTDAYAPFADSAVLSLSVLAQLLLMRRRVETWPVWLLVNTIAVPLYASRGLMVTAVLYSAYWINACVAWRYWHRLGDEQAMPA</sequence>
<evidence type="ECO:0000256" key="3">
    <source>
        <dbReference type="ARBA" id="ARBA00006669"/>
    </source>
</evidence>
<evidence type="ECO:0000256" key="1">
    <source>
        <dbReference type="ARBA" id="ARBA00002672"/>
    </source>
</evidence>
<keyword evidence="6" id="KW-1003">Cell membrane</keyword>
<evidence type="ECO:0000313" key="11">
    <source>
        <dbReference type="EMBL" id="KAF1694716.1"/>
    </source>
</evidence>
<accession>A0ABQ6Z760</accession>
<organism evidence="11 12">
    <name type="scientific">Pseudoxanthomonas daejeonensis</name>
    <dbReference type="NCBI Taxonomy" id="266062"/>
    <lineage>
        <taxon>Bacteria</taxon>
        <taxon>Pseudomonadati</taxon>
        <taxon>Pseudomonadota</taxon>
        <taxon>Gammaproteobacteria</taxon>
        <taxon>Lysobacterales</taxon>
        <taxon>Lysobacteraceae</taxon>
        <taxon>Pseudoxanthomonas</taxon>
    </lineage>
</organism>
<evidence type="ECO:0000256" key="2">
    <source>
        <dbReference type="ARBA" id="ARBA00004651"/>
    </source>
</evidence>
<comment type="subcellular location">
    <subcellularLocation>
        <location evidence="2">Cell membrane</location>
        <topology evidence="2">Multi-pass membrane protein</topology>
    </subcellularLocation>
</comment>
<keyword evidence="8 10" id="KW-1133">Transmembrane helix</keyword>
<dbReference type="Pfam" id="PF04973">
    <property type="entry name" value="NMN_transporter"/>
    <property type="match status" value="1"/>
</dbReference>
<dbReference type="PANTHER" id="PTHR36122">
    <property type="entry name" value="NICOTINAMIDE RIBOSIDE TRANSPORTER PNUC"/>
    <property type="match status" value="1"/>
</dbReference>
<dbReference type="PANTHER" id="PTHR36122:SF2">
    <property type="entry name" value="NICOTINAMIDE RIBOSIDE TRANSPORTER PNUC"/>
    <property type="match status" value="1"/>
</dbReference>
<evidence type="ECO:0000256" key="8">
    <source>
        <dbReference type="ARBA" id="ARBA00022989"/>
    </source>
</evidence>
<evidence type="ECO:0000256" key="6">
    <source>
        <dbReference type="ARBA" id="ARBA00022475"/>
    </source>
</evidence>
<comment type="similarity">
    <text evidence="3">Belongs to the nicotinamide ribonucleoside (NR) uptake permease (TC 4.B.1) family.</text>
</comment>
<feature type="transmembrane region" description="Helical" evidence="10">
    <location>
        <begin position="86"/>
        <end position="104"/>
    </location>
</feature>
<feature type="transmembrane region" description="Helical" evidence="10">
    <location>
        <begin position="46"/>
        <end position="65"/>
    </location>
</feature>
<proteinExistence type="inferred from homology"/>
<keyword evidence="12" id="KW-1185">Reference proteome</keyword>
<evidence type="ECO:0000313" key="12">
    <source>
        <dbReference type="Proteomes" id="UP000788419"/>
    </source>
</evidence>
<dbReference type="NCBIfam" id="TIGR01528">
    <property type="entry name" value="NMN_trans_PnuC"/>
    <property type="match status" value="1"/>
</dbReference>
<dbReference type="InterPro" id="IPR006419">
    <property type="entry name" value="NMN_transpt_PnuC"/>
</dbReference>
<protein>
    <recommendedName>
        <fullName evidence="4">Nicotinamide riboside transporter PnuC</fullName>
    </recommendedName>
</protein>
<comment type="function">
    <text evidence="1">Required for nicotinamide riboside transport across the inner membrane.</text>
</comment>
<dbReference type="EMBL" id="PDWN01000007">
    <property type="protein sequence ID" value="KAF1694716.1"/>
    <property type="molecule type" value="Genomic_DNA"/>
</dbReference>
<keyword evidence="5" id="KW-0813">Transport</keyword>
<evidence type="ECO:0000256" key="9">
    <source>
        <dbReference type="ARBA" id="ARBA00023136"/>
    </source>
</evidence>
<feature type="transmembrane region" description="Helical" evidence="10">
    <location>
        <begin position="110"/>
        <end position="130"/>
    </location>
</feature>